<evidence type="ECO:0000313" key="2">
    <source>
        <dbReference type="EMBL" id="KAF3550015.1"/>
    </source>
</evidence>
<accession>A0ABQ7CCK2</accession>
<comment type="caution">
    <text evidence="2">The sequence shown here is derived from an EMBL/GenBank/DDBJ whole genome shotgun (WGS) entry which is preliminary data.</text>
</comment>
<reference evidence="2 3" key="1">
    <citation type="journal article" date="2020" name="BMC Genomics">
        <title>Intraspecific diversification of the crop wild relative Brassica cretica Lam. using demographic model selection.</title>
        <authorList>
            <person name="Kioukis A."/>
            <person name="Michalopoulou V.A."/>
            <person name="Briers L."/>
            <person name="Pirintsos S."/>
            <person name="Studholme D.J."/>
            <person name="Pavlidis P."/>
            <person name="Sarris P.F."/>
        </authorList>
    </citation>
    <scope>NUCLEOTIDE SEQUENCE [LARGE SCALE GENOMIC DNA]</scope>
    <source>
        <strain evidence="3">cv. PFS-1207/04</strain>
    </source>
</reference>
<evidence type="ECO:0000256" key="1">
    <source>
        <dbReference type="SAM" id="MobiDB-lite"/>
    </source>
</evidence>
<dbReference type="EMBL" id="QGKV02000832">
    <property type="protein sequence ID" value="KAF3550015.1"/>
    <property type="molecule type" value="Genomic_DNA"/>
</dbReference>
<keyword evidence="3" id="KW-1185">Reference proteome</keyword>
<sequence length="81" mass="8502">MYVIEDTIMAKRVSVETESWLVPELEGDGAVIPGDSAKDGEDVGDSSEDGDVGDSSEDGEVIGVPADGETAFILSIIYYTS</sequence>
<proteinExistence type="predicted"/>
<dbReference type="Proteomes" id="UP000266723">
    <property type="component" value="Unassembled WGS sequence"/>
</dbReference>
<gene>
    <name evidence="2" type="ORF">DY000_02003157</name>
</gene>
<organism evidence="2 3">
    <name type="scientific">Brassica cretica</name>
    <name type="common">Mustard</name>
    <dbReference type="NCBI Taxonomy" id="69181"/>
    <lineage>
        <taxon>Eukaryota</taxon>
        <taxon>Viridiplantae</taxon>
        <taxon>Streptophyta</taxon>
        <taxon>Embryophyta</taxon>
        <taxon>Tracheophyta</taxon>
        <taxon>Spermatophyta</taxon>
        <taxon>Magnoliopsida</taxon>
        <taxon>eudicotyledons</taxon>
        <taxon>Gunneridae</taxon>
        <taxon>Pentapetalae</taxon>
        <taxon>rosids</taxon>
        <taxon>malvids</taxon>
        <taxon>Brassicales</taxon>
        <taxon>Brassicaceae</taxon>
        <taxon>Brassiceae</taxon>
        <taxon>Brassica</taxon>
    </lineage>
</organism>
<feature type="compositionally biased region" description="Acidic residues" evidence="1">
    <location>
        <begin position="42"/>
        <end position="60"/>
    </location>
</feature>
<evidence type="ECO:0000313" key="3">
    <source>
        <dbReference type="Proteomes" id="UP000266723"/>
    </source>
</evidence>
<protein>
    <submittedName>
        <fullName evidence="2">Uncharacterized protein</fullName>
    </submittedName>
</protein>
<feature type="region of interest" description="Disordered" evidence="1">
    <location>
        <begin position="26"/>
        <end position="63"/>
    </location>
</feature>
<name>A0ABQ7CCK2_BRACR</name>